<comment type="caution">
    <text evidence="1">The sequence shown here is derived from an EMBL/GenBank/DDBJ whole genome shotgun (WGS) entry which is preliminary data.</text>
</comment>
<reference evidence="1" key="1">
    <citation type="submission" date="2020-08" db="EMBL/GenBank/DDBJ databases">
        <title>Multicomponent nature underlies the extraordinary mechanical properties of spider dragline silk.</title>
        <authorList>
            <person name="Kono N."/>
            <person name="Nakamura H."/>
            <person name="Mori M."/>
            <person name="Yoshida Y."/>
            <person name="Ohtoshi R."/>
            <person name="Malay A.D."/>
            <person name="Moran D.A.P."/>
            <person name="Tomita M."/>
            <person name="Numata K."/>
            <person name="Arakawa K."/>
        </authorList>
    </citation>
    <scope>NUCLEOTIDE SEQUENCE</scope>
</reference>
<protein>
    <submittedName>
        <fullName evidence="1">Uncharacterized protein</fullName>
    </submittedName>
</protein>
<evidence type="ECO:0000313" key="2">
    <source>
        <dbReference type="Proteomes" id="UP000887013"/>
    </source>
</evidence>
<dbReference type="EMBL" id="BMAW01018639">
    <property type="protein sequence ID" value="GFT59380.1"/>
    <property type="molecule type" value="Genomic_DNA"/>
</dbReference>
<name>A0A8X6TY35_NEPPI</name>
<evidence type="ECO:0000313" key="1">
    <source>
        <dbReference type="EMBL" id="GFT59380.1"/>
    </source>
</evidence>
<keyword evidence="2" id="KW-1185">Reference proteome</keyword>
<sequence>MVRYSSCTRTWCVLYHIQNNLIDVRSLYSFFTISNGYLEIIHYWELLRISLLCGSPTAAWYAKCISAISMFPTTIVASRREGPRSYSQNHLERFSTPAILCDSETSRVTKSLLKVCKSDAESPCI</sequence>
<dbReference type="AlphaFoldDB" id="A0A8X6TY35"/>
<proteinExistence type="predicted"/>
<dbReference type="Proteomes" id="UP000887013">
    <property type="component" value="Unassembled WGS sequence"/>
</dbReference>
<accession>A0A8X6TY35</accession>
<gene>
    <name evidence="1" type="ORF">NPIL_388101</name>
</gene>
<organism evidence="1 2">
    <name type="scientific">Nephila pilipes</name>
    <name type="common">Giant wood spider</name>
    <name type="synonym">Nephila maculata</name>
    <dbReference type="NCBI Taxonomy" id="299642"/>
    <lineage>
        <taxon>Eukaryota</taxon>
        <taxon>Metazoa</taxon>
        <taxon>Ecdysozoa</taxon>
        <taxon>Arthropoda</taxon>
        <taxon>Chelicerata</taxon>
        <taxon>Arachnida</taxon>
        <taxon>Araneae</taxon>
        <taxon>Araneomorphae</taxon>
        <taxon>Entelegynae</taxon>
        <taxon>Araneoidea</taxon>
        <taxon>Nephilidae</taxon>
        <taxon>Nephila</taxon>
    </lineage>
</organism>